<accession>A0A4P6XKV1</accession>
<evidence type="ECO:0000313" key="10">
    <source>
        <dbReference type="EMBL" id="QBM86786.1"/>
    </source>
</evidence>
<keyword evidence="4 7" id="KW-0804">Transcription</keyword>
<feature type="compositionally biased region" description="Low complexity" evidence="8">
    <location>
        <begin position="923"/>
        <end position="944"/>
    </location>
</feature>
<dbReference type="GO" id="GO:0006357">
    <property type="term" value="P:regulation of transcription by RNA polymerase II"/>
    <property type="evidence" value="ECO:0007669"/>
    <property type="project" value="InterPro"/>
</dbReference>
<proteinExistence type="inferred from homology"/>
<evidence type="ECO:0000256" key="4">
    <source>
        <dbReference type="ARBA" id="ARBA00023163"/>
    </source>
</evidence>
<sequence>MAVLSSKAAGAGKAAAGARFRQRKISVKISLPIYNGNEISATDQDLEPSQLHHLNAAAQQSRELHHVETGVDKNEEDEVHLQQVINAAQRVLLGSNKEIEKGKEPSSVYIPTPDASKIWPDAKKYYSDELFVEPESYIKFSATVEDTLGIEYNMDEIDEKFFEEVLSTHYPKATSEKDLKDSNEVGNVLTEKLDAKRCTMLEFEAICDKFEKKIEERQPFLSMDPSNILLFAELSSLIIDEFNSSATSNFTGGQTGVDQKYISTSTLKEKLSKELGFLPFVTTFDKNQKTTNGTRSIPRLLKLFGEPIYTHWKNRKLARKGKSITPALKFEDPNANEKDNDNDPYVCFRRREFRQARKTRRADNLGAERIRMLQKSLRSARDIIFDVCKREMLKLEAWEADHDIFRLRMDAKGVKRSVGIKGDDHLFYPHKRKKILRIEQDDDDEVDIARSKKDKRKNQESSSFPHPKDSGNLTSQAQPEASSTQPYVKLPPSKIPDMDLVTVSCVINEKTEAIKRAVVEKLKKRNEHDKGFVNITYDPHQPFFNISTNKGNKLLELSHIPYSSIASSHIHQFNTTNVIRDQLSKVLEDDTKPFPGMKSFSGSSGELVPSEGFPQLHSLLTNHLSKRIDDSSNYVSRLLSSVEKNDFSSYTNGFGKEKNFSGDTERSEASEPIFRLRKRIGRSNQSFVDRRGLFKRPTEIDGWFTLEDNEVNSFPENSGSSGQNTEKDYCRDPYHNRKDIVSRLDSRWKFDDDYSGYERGLHEPFSLSPSKLNSISDDTQSIRFGSMLLSKSYDLLRESAHQRQVLIQQAKIRALQQHQVQRSQPQMPIQSISSGSQQSASNGASSNGSGSKPANGSSGVALPPNTLYRKTPSQGAYASSSSKLGSSVNRAHASYTAQQLLAMQQYKHHNQQNNSLPSPFAQKKSSSTAGASRTTAASAAPKTAQHVSSNLKSAGDLTK</sequence>
<feature type="region of interest" description="Disordered" evidence="8">
    <location>
        <begin position="817"/>
        <end position="890"/>
    </location>
</feature>
<name>A0A4P6XKV1_9ASCO</name>
<evidence type="ECO:0000256" key="8">
    <source>
        <dbReference type="SAM" id="MobiDB-lite"/>
    </source>
</evidence>
<dbReference type="InterPro" id="IPR024943">
    <property type="entry name" value="Enhancer_polycomb"/>
</dbReference>
<reference evidence="11" key="1">
    <citation type="submission" date="2019-03" db="EMBL/GenBank/DDBJ databases">
        <title>Snf2 controls pulcherriminic acid biosynthesis and connects pigmentation and antifungal activity of the yeast Metschnikowia pulcherrima.</title>
        <authorList>
            <person name="Gore-Lloyd D."/>
            <person name="Sumann I."/>
            <person name="Brachmann A.O."/>
            <person name="Schneeberger K."/>
            <person name="Ortiz-Merino R.A."/>
            <person name="Moreno-Beltran M."/>
            <person name="Schlaefli M."/>
            <person name="Kirner P."/>
            <person name="Santos Kron A."/>
            <person name="Wolfe K.H."/>
            <person name="Piel J."/>
            <person name="Ahrens C.H."/>
            <person name="Henk D."/>
            <person name="Freimoser F.M."/>
        </authorList>
    </citation>
    <scope>NUCLEOTIDE SEQUENCE [LARGE SCALE GENOMIC DNA]</scope>
    <source>
        <strain evidence="11">APC 1.2</strain>
    </source>
</reference>
<feature type="compositionally biased region" description="Low complexity" evidence="8">
    <location>
        <begin position="823"/>
        <end position="859"/>
    </location>
</feature>
<protein>
    <recommendedName>
        <fullName evidence="7">Enhancer of polycomb-like protein</fullName>
    </recommendedName>
</protein>
<dbReference type="GO" id="GO:0005634">
    <property type="term" value="C:nucleus"/>
    <property type="evidence" value="ECO:0007669"/>
    <property type="project" value="UniProtKB-SubCell"/>
</dbReference>
<dbReference type="EMBL" id="CP034456">
    <property type="protein sequence ID" value="QBM86786.1"/>
    <property type="molecule type" value="Genomic_DNA"/>
</dbReference>
<organism evidence="10 11">
    <name type="scientific">Metschnikowia aff. pulcherrima</name>
    <dbReference type="NCBI Taxonomy" id="2163413"/>
    <lineage>
        <taxon>Eukaryota</taxon>
        <taxon>Fungi</taxon>
        <taxon>Dikarya</taxon>
        <taxon>Ascomycota</taxon>
        <taxon>Saccharomycotina</taxon>
        <taxon>Pichiomycetes</taxon>
        <taxon>Metschnikowiaceae</taxon>
        <taxon>Metschnikowia</taxon>
    </lineage>
</organism>
<dbReference type="AlphaFoldDB" id="A0A4P6XKV1"/>
<comment type="function">
    <text evidence="6">Component of the NuA4 histone acetyltransferase complex which is involved in transcriptional activation of selected genes principally by acetylation of nucleosomal histone H4 and H2A. The NuA4 complex is also involved in DNA repair. Involved in gene silencing by neighboring heterochromatin, blockage of the silencing spreading along the chromosome, and required for cell cycle progression through G2/M.</text>
</comment>
<gene>
    <name evidence="10" type="primary">MPUL0A14330</name>
    <name evidence="10" type="ORF">METSCH_A14330</name>
</gene>
<evidence type="ECO:0000256" key="1">
    <source>
        <dbReference type="ARBA" id="ARBA00004123"/>
    </source>
</evidence>
<feature type="region of interest" description="Disordered" evidence="8">
    <location>
        <begin position="450"/>
        <end position="491"/>
    </location>
</feature>
<dbReference type="PANTHER" id="PTHR14898">
    <property type="entry name" value="ENHANCER OF POLYCOMB"/>
    <property type="match status" value="1"/>
</dbReference>
<evidence type="ECO:0000256" key="7">
    <source>
        <dbReference type="RuleBase" id="RU361124"/>
    </source>
</evidence>
<evidence type="ECO:0000256" key="3">
    <source>
        <dbReference type="ARBA" id="ARBA00023015"/>
    </source>
</evidence>
<evidence type="ECO:0000256" key="6">
    <source>
        <dbReference type="ARBA" id="ARBA00025513"/>
    </source>
</evidence>
<dbReference type="STRING" id="2163413.A0A4P6XKV1"/>
<dbReference type="Pfam" id="PF10513">
    <property type="entry name" value="EPL1"/>
    <property type="match status" value="1"/>
</dbReference>
<evidence type="ECO:0000259" key="9">
    <source>
        <dbReference type="Pfam" id="PF10513"/>
    </source>
</evidence>
<dbReference type="GO" id="GO:0035267">
    <property type="term" value="C:NuA4 histone acetyltransferase complex"/>
    <property type="evidence" value="ECO:0007669"/>
    <property type="project" value="InterPro"/>
</dbReference>
<feature type="compositionally biased region" description="Polar residues" evidence="8">
    <location>
        <begin position="471"/>
        <end position="486"/>
    </location>
</feature>
<evidence type="ECO:0000256" key="2">
    <source>
        <dbReference type="ARBA" id="ARBA00008035"/>
    </source>
</evidence>
<comment type="subcellular location">
    <subcellularLocation>
        <location evidence="1 7">Nucleus</location>
    </subcellularLocation>
</comment>
<evidence type="ECO:0000256" key="5">
    <source>
        <dbReference type="ARBA" id="ARBA00023242"/>
    </source>
</evidence>
<keyword evidence="3 7" id="KW-0805">Transcription regulation</keyword>
<dbReference type="InterPro" id="IPR019542">
    <property type="entry name" value="Enhancer_polycomb-like_N"/>
</dbReference>
<comment type="similarity">
    <text evidence="2 7">Belongs to the enhancer of polycomb family.</text>
</comment>
<dbReference type="Proteomes" id="UP000292447">
    <property type="component" value="Chromosome I"/>
</dbReference>
<keyword evidence="5 7" id="KW-0539">Nucleus</keyword>
<feature type="domain" description="Enhancer of polycomb-like N-terminal" evidence="9">
    <location>
        <begin position="21"/>
        <end position="212"/>
    </location>
</feature>
<keyword evidence="11" id="KW-1185">Reference proteome</keyword>
<evidence type="ECO:0000313" key="11">
    <source>
        <dbReference type="Proteomes" id="UP000292447"/>
    </source>
</evidence>
<feature type="region of interest" description="Disordered" evidence="8">
    <location>
        <begin position="906"/>
        <end position="959"/>
    </location>
</feature>